<feature type="region of interest" description="Disordered" evidence="2">
    <location>
        <begin position="1375"/>
        <end position="1410"/>
    </location>
</feature>
<dbReference type="PROSITE" id="PS51194">
    <property type="entry name" value="HELICASE_CTER"/>
    <property type="match status" value="1"/>
</dbReference>
<dbReference type="SMART" id="SM00490">
    <property type="entry name" value="HELICc"/>
    <property type="match status" value="1"/>
</dbReference>
<accession>A0AB37I6U2</accession>
<evidence type="ECO:0000256" key="1">
    <source>
        <dbReference type="SAM" id="Coils"/>
    </source>
</evidence>
<evidence type="ECO:0000259" key="3">
    <source>
        <dbReference type="PROSITE" id="PS51194"/>
    </source>
</evidence>
<feature type="compositionally biased region" description="Acidic residues" evidence="2">
    <location>
        <begin position="1386"/>
        <end position="1410"/>
    </location>
</feature>
<dbReference type="PANTHER" id="PTHR41313:SF1">
    <property type="entry name" value="DNA METHYLASE ADENINE-SPECIFIC DOMAIN-CONTAINING PROTEIN"/>
    <property type="match status" value="1"/>
</dbReference>
<dbReference type="Gene3D" id="3.40.50.300">
    <property type="entry name" value="P-loop containing nucleotide triphosphate hydrolases"/>
    <property type="match status" value="1"/>
</dbReference>
<dbReference type="PANTHER" id="PTHR41313">
    <property type="entry name" value="ADENINE-SPECIFIC METHYLTRANSFERASE"/>
    <property type="match status" value="1"/>
</dbReference>
<keyword evidence="1" id="KW-0175">Coiled coil</keyword>
<evidence type="ECO:0000313" key="4">
    <source>
        <dbReference type="EMBL" id="RBT66002.1"/>
    </source>
</evidence>
<organism evidence="4 5">
    <name type="scientific">Enterococcus hirae</name>
    <dbReference type="NCBI Taxonomy" id="1354"/>
    <lineage>
        <taxon>Bacteria</taxon>
        <taxon>Bacillati</taxon>
        <taxon>Bacillota</taxon>
        <taxon>Bacilli</taxon>
        <taxon>Lactobacillales</taxon>
        <taxon>Enterococcaceae</taxon>
        <taxon>Enterococcus</taxon>
    </lineage>
</organism>
<feature type="compositionally biased region" description="Basic and acidic residues" evidence="2">
    <location>
        <begin position="256"/>
        <end position="280"/>
    </location>
</feature>
<gene>
    <name evidence="4" type="ORF">EB03_02862</name>
</gene>
<comment type="caution">
    <text evidence="4">The sequence shown here is derived from an EMBL/GenBank/DDBJ whole genome shotgun (WGS) entry which is preliminary data.</text>
</comment>
<evidence type="ECO:0000313" key="5">
    <source>
        <dbReference type="Proteomes" id="UP000253498"/>
    </source>
</evidence>
<feature type="domain" description="Helicase C-terminal" evidence="3">
    <location>
        <begin position="978"/>
        <end position="1157"/>
    </location>
</feature>
<reference evidence="4 5" key="1">
    <citation type="submission" date="2015-06" db="EMBL/GenBank/DDBJ databases">
        <title>The Genome Sequence of Enterococcus hirae 88EA1.</title>
        <authorList>
            <consortium name="The Broad Institute Genomics Platform"/>
            <consortium name="The Broad Institute Genome Sequencing Center for Infectious Disease"/>
            <person name="Earl A.M."/>
            <person name="Van Tyne D."/>
            <person name="Lebreton F."/>
            <person name="Saavedra J.T."/>
            <person name="Gilmore M.S."/>
            <person name="Manson McGuire A."/>
            <person name="Clock S."/>
            <person name="Crupain M."/>
            <person name="Rangan U."/>
            <person name="Young S."/>
            <person name="Abouelleil A."/>
            <person name="Cao P."/>
            <person name="Chapman S.B."/>
            <person name="Griggs A."/>
            <person name="Priest M."/>
            <person name="Shea T."/>
            <person name="Wortman J."/>
            <person name="Nusbaum C."/>
            <person name="Birren B."/>
        </authorList>
    </citation>
    <scope>NUCLEOTIDE SEQUENCE [LARGE SCALE GENOMIC DNA]</scope>
    <source>
        <strain evidence="4 5">88EA1</strain>
    </source>
</reference>
<feature type="coiled-coil region" evidence="1">
    <location>
        <begin position="688"/>
        <end position="736"/>
    </location>
</feature>
<sequence length="1410" mass="163563">MNYQKYKELGNLFKETFQTVVSDKNNLFDFFNQVQMFHKYDIYEQIFIYGQKSNATHIADFDTWKKLGRFVKKGEKSIAVLSQSTGKINIKHYFDFSQTDGKELDFPDYTLEKNDWNLLVSQEIEDLIDEIVDFTEEPDIRRLSIEIGLFLAKNKSIGSEVIDITEQEFTMLQSLPHFFKVMNYANEVNRLISKEILVYKRERMNEHEFKILRERDRTTDTRSRVSQLSTGEIRENSRSQITGRESSRVSNQTSRGRFDEVGTRDQQKSVEQSKRIDRSIGRSQSTDTSSTSEFRGSVEDTNAISGTSNRTRNERDSIDGKSNSDIKDFEEKQSSESFFVEKNPDYEEITPDFTEEELNNILRRGSGVEGGKIRIYHLYQRTLSKKERVSFLKEEYGWSGSTLDIQGSSFSMMDCRPGKGITVIKKINNEDYERVMKWSEVEERIGLLIRQNEYLTEEELKLVQSKKEESVKEALSQMDTEAEELTLFDLEEIETEEKPVVTEGYGTEVAFIPKIEAKKEIINHGETIFEQIYRNKTNGFSFENIDVTQFYPSKAREKIKANLESIRLSKEISQTPGRITTDKERKILAKYVGWGGLAAIFDERDDQYLSERNQLKPLYVVPNHLVGDFGTELLRFYPAKKVLITTKKDFEKSKRKEFVSRIAVGEYDAVIIGHSQFEKITLSPERQKKMLQEEIDRVSEAVAEYQMNNEEESWSIKQMISFEKRLNERLEKLNKQDKKDHMIYFEDLGVDFLFVDEAHVYKNLYSYTKLSNVAGVNASNSLRASDMEMKVKYLLEENNQRGVVFATGTPISNSMSEMFTMQKYLQPDVLEAYGVSHFDAWASTFGEIISSLEINPEGSGYQMKNRFAKFHNLPELMNMFNLVADIQTPDMLKLPVPEVKTGKAQIVVTEPIPYQKDKVEELGNRAMAIRERKVTPDVDNMLKITNEAKLMALDPRLLEDYDPEKYDSEDLKKTKLATCANKVFAIWKETKNTHSTQMIFSDSGTPTPKKFNVYDEMKRLLVDKGIPEEEIVFIHDAKNDKQREEMFEKMRKGSIRIMLGSTSKVGTGTNVQNKLIAAHHIDCPWRPSDIQQRDGRIIRQGNENKEIQIFRYVTKGTFDSFLWQIQEQKQTYISQVMSGKAISRSVDELSETVLDASEVKALATGNPLIAEKMELDNEISRLRMLQSAFLNEQESLKRKVEQNYPKKIQEIKQSITQLEKDIELSKQHSSNEFQVQLMNMTYDSRTEATQKLEQLCQAYNRSEEFIEVGAYQGFSIFLKRSEMQYGQLEMKLQSEGGRYTTLIDPQAGIGMVRRIENVVQKLPEQVLEKQEQLKETEEKLEIAKKQLGQPFPQEEELKEKVAEQTRINTEIECSLSKKTDRHSTDEEIMEDEETNYSIEESSEEEIEMGM</sequence>
<feature type="region of interest" description="Disordered" evidence="2">
    <location>
        <begin position="220"/>
        <end position="334"/>
    </location>
</feature>
<proteinExistence type="predicted"/>
<dbReference type="Pfam" id="PF00271">
    <property type="entry name" value="Helicase_C"/>
    <property type="match status" value="1"/>
</dbReference>
<dbReference type="Proteomes" id="UP000253498">
    <property type="component" value="Unassembled WGS sequence"/>
</dbReference>
<protein>
    <recommendedName>
        <fullName evidence="3">Helicase C-terminal domain-containing protein</fullName>
    </recommendedName>
</protein>
<dbReference type="Gene3D" id="3.40.50.10810">
    <property type="entry name" value="Tandem AAA-ATPase domain"/>
    <property type="match status" value="1"/>
</dbReference>
<dbReference type="InterPro" id="IPR052933">
    <property type="entry name" value="DNA_Protect_Modify"/>
</dbReference>
<feature type="compositionally biased region" description="Basic and acidic residues" evidence="2">
    <location>
        <begin position="311"/>
        <end position="334"/>
    </location>
</feature>
<feature type="compositionally biased region" description="Polar residues" evidence="2">
    <location>
        <begin position="281"/>
        <end position="310"/>
    </location>
</feature>
<dbReference type="InterPro" id="IPR038718">
    <property type="entry name" value="SNF2-like_sf"/>
</dbReference>
<dbReference type="InterPro" id="IPR027417">
    <property type="entry name" value="P-loop_NTPase"/>
</dbReference>
<feature type="coiled-coil region" evidence="1">
    <location>
        <begin position="1319"/>
        <end position="1346"/>
    </location>
</feature>
<evidence type="ECO:0000256" key="2">
    <source>
        <dbReference type="SAM" id="MobiDB-lite"/>
    </source>
</evidence>
<dbReference type="EMBL" id="LESJ01000012">
    <property type="protein sequence ID" value="RBT66002.1"/>
    <property type="molecule type" value="Genomic_DNA"/>
</dbReference>
<dbReference type="InterPro" id="IPR001650">
    <property type="entry name" value="Helicase_C-like"/>
</dbReference>
<dbReference type="SUPFAM" id="SSF52540">
    <property type="entry name" value="P-loop containing nucleoside triphosphate hydrolases"/>
    <property type="match status" value="2"/>
</dbReference>
<feature type="compositionally biased region" description="Basic and acidic residues" evidence="2">
    <location>
        <begin position="1375"/>
        <end position="1385"/>
    </location>
</feature>
<name>A0AB37I6U2_ENTHR</name>
<feature type="compositionally biased region" description="Polar residues" evidence="2">
    <location>
        <begin position="238"/>
        <end position="255"/>
    </location>
</feature>